<dbReference type="PROSITE" id="PS01035">
    <property type="entry name" value="PTS_EIIB_TYPE_1_CYS"/>
    <property type="match status" value="1"/>
</dbReference>
<dbReference type="InterPro" id="IPR001996">
    <property type="entry name" value="PTS_IIB_1"/>
</dbReference>
<feature type="transmembrane region" description="Helical" evidence="12">
    <location>
        <begin position="274"/>
        <end position="291"/>
    </location>
</feature>
<dbReference type="GO" id="GO:0005886">
    <property type="term" value="C:plasma membrane"/>
    <property type="evidence" value="ECO:0007669"/>
    <property type="project" value="UniProtKB-SubCell"/>
</dbReference>
<dbReference type="CDD" id="cd00212">
    <property type="entry name" value="PTS_IIB_glc"/>
    <property type="match status" value="1"/>
</dbReference>
<gene>
    <name evidence="15" type="ORF">EEI45_02865</name>
</gene>
<comment type="subcellular location">
    <subcellularLocation>
        <location evidence="1">Cell membrane</location>
        <topology evidence="1">Multi-pass membrane protein</topology>
    </subcellularLocation>
</comment>
<evidence type="ECO:0000256" key="12">
    <source>
        <dbReference type="SAM" id="Phobius"/>
    </source>
</evidence>
<dbReference type="GO" id="GO:0090563">
    <property type="term" value="F:protein-phosphocysteine-sugar phosphotransferase activity"/>
    <property type="evidence" value="ECO:0007669"/>
    <property type="project" value="TreeGrafter"/>
</dbReference>
<dbReference type="PROSITE" id="PS51098">
    <property type="entry name" value="PTS_EIIB_TYPE_1"/>
    <property type="match status" value="1"/>
</dbReference>
<protein>
    <submittedName>
        <fullName evidence="15">PTS glucose transporter subunit IIBC</fullName>
    </submittedName>
</protein>
<feature type="domain" description="PTS EIIB type-1" evidence="13">
    <location>
        <begin position="401"/>
        <end position="478"/>
    </location>
</feature>
<dbReference type="InterPro" id="IPR013013">
    <property type="entry name" value="PTS_EIIC_1"/>
</dbReference>
<dbReference type="PANTHER" id="PTHR30009:SF4">
    <property type="entry name" value="PTS SYSTEM N-ACETYLGLUCOSAMINE-SPECIFIC EIICBA COMPONENT"/>
    <property type="match status" value="1"/>
</dbReference>
<evidence type="ECO:0000256" key="8">
    <source>
        <dbReference type="ARBA" id="ARBA00022777"/>
    </source>
</evidence>
<dbReference type="PROSITE" id="PS51103">
    <property type="entry name" value="PTS_EIIC_TYPE_1"/>
    <property type="match status" value="1"/>
</dbReference>
<dbReference type="GO" id="GO:0008982">
    <property type="term" value="F:protein-N(PI)-phosphohistidine-sugar phosphotransferase activity"/>
    <property type="evidence" value="ECO:0007669"/>
    <property type="project" value="InterPro"/>
</dbReference>
<evidence type="ECO:0000256" key="3">
    <source>
        <dbReference type="ARBA" id="ARBA00022475"/>
    </source>
</evidence>
<keyword evidence="5" id="KW-0808">Transferase</keyword>
<feature type="domain" description="PTS EIIC type-1" evidence="14">
    <location>
        <begin position="1"/>
        <end position="385"/>
    </location>
</feature>
<feature type="transmembrane region" description="Helical" evidence="12">
    <location>
        <begin position="352"/>
        <end position="373"/>
    </location>
</feature>
<evidence type="ECO:0000313" key="15">
    <source>
        <dbReference type="EMBL" id="AZK43863.1"/>
    </source>
</evidence>
<feature type="active site" description="Phosphocysteine intermediate; for EIIB activity" evidence="11">
    <location>
        <position position="423"/>
    </location>
</feature>
<dbReference type="GO" id="GO:0009401">
    <property type="term" value="P:phosphoenolpyruvate-dependent sugar phosphotransferase system"/>
    <property type="evidence" value="ECO:0007669"/>
    <property type="project" value="UniProtKB-KW"/>
</dbReference>
<dbReference type="NCBIfam" id="TIGR01998">
    <property type="entry name" value="PTS-II-BC-nag"/>
    <property type="match status" value="1"/>
</dbReference>
<dbReference type="KEGG" id="eri:EEI45_02865"/>
<sequence>MMKHLQKLGRALMLPVAVLPAASLLMGIGYWIDPVGWGANSVLAAFLIGSGKAIIEKLPIIFAVGIAYGLSNDKDGAASLSGLVGFLMITTLLSVGSVANLKGIAPEAVNAAFGKIDNAFIGIISGVVGALMYNKFSKTELPTALAFFSGKRLAPIMTAVVMMPISIALLYIWPIVYGGLVSFGTAISAMGPLGAGLFGFFNRLLIPTGLHHALNSVFWFDTIGINDIGNFWGGTGVKGITGMYQAGFFPVMMFGLCGAGLAMYQSAKPENKKVVGSLMLSAGFSAFFTGVTEPIEFSFMFVAPALYLVHAILTGLSLFIVSSFGWTAGFGFSAGFVDLFLSSRLPLANKPYMIVVFGIAYFAIYYVLFRFLIVKFNIKTPGREEVLLDDSVLASTDSKFAHQAEVILNALGGKENVKSIDYCTTRLRLELFDTGNVDEKAIKGTGAAGIVRPGGSSLQVIVGTNVQFVADEFKNLIK</sequence>
<feature type="transmembrane region" description="Helical" evidence="12">
    <location>
        <begin position="12"/>
        <end position="32"/>
    </location>
</feature>
<dbReference type="EMBL" id="CP034234">
    <property type="protein sequence ID" value="AZK43863.1"/>
    <property type="molecule type" value="Genomic_DNA"/>
</dbReference>
<keyword evidence="10 12" id="KW-0472">Membrane</keyword>
<keyword evidence="3" id="KW-1003">Cell membrane</keyword>
<keyword evidence="16" id="KW-1185">Reference proteome</keyword>
<feature type="transmembrane region" description="Helical" evidence="12">
    <location>
        <begin position="244"/>
        <end position="262"/>
    </location>
</feature>
<evidence type="ECO:0000256" key="9">
    <source>
        <dbReference type="ARBA" id="ARBA00022989"/>
    </source>
</evidence>
<dbReference type="GO" id="GO:0019866">
    <property type="term" value="C:organelle inner membrane"/>
    <property type="evidence" value="ECO:0007669"/>
    <property type="project" value="InterPro"/>
</dbReference>
<evidence type="ECO:0000256" key="7">
    <source>
        <dbReference type="ARBA" id="ARBA00022692"/>
    </source>
</evidence>
<dbReference type="GO" id="GO:0015764">
    <property type="term" value="P:N-acetylglucosamine transport"/>
    <property type="evidence" value="ECO:0007669"/>
    <property type="project" value="TreeGrafter"/>
</dbReference>
<evidence type="ECO:0000256" key="10">
    <source>
        <dbReference type="ARBA" id="ARBA00023136"/>
    </source>
</evidence>
<dbReference type="Pfam" id="PF02378">
    <property type="entry name" value="PTS_EIIC"/>
    <property type="match status" value="1"/>
</dbReference>
<dbReference type="NCBIfam" id="TIGR00826">
    <property type="entry name" value="EIIB_glc"/>
    <property type="match status" value="1"/>
</dbReference>
<dbReference type="InterPro" id="IPR010974">
    <property type="entry name" value="PTS_IIBC_nag"/>
</dbReference>
<dbReference type="RefSeq" id="WP_125164073.1">
    <property type="nucleotide sequence ID" value="NZ_CP034234.1"/>
</dbReference>
<proteinExistence type="predicted"/>
<accession>A0A3S8RLX7</accession>
<evidence type="ECO:0000256" key="6">
    <source>
        <dbReference type="ARBA" id="ARBA00022683"/>
    </source>
</evidence>
<dbReference type="SUPFAM" id="SSF55604">
    <property type="entry name" value="Glucose permease domain IIB"/>
    <property type="match status" value="1"/>
</dbReference>
<feature type="transmembrane region" description="Helical" evidence="12">
    <location>
        <begin position="44"/>
        <end position="70"/>
    </location>
</feature>
<evidence type="ECO:0000256" key="1">
    <source>
        <dbReference type="ARBA" id="ARBA00004651"/>
    </source>
</evidence>
<dbReference type="GO" id="GO:0016301">
    <property type="term" value="F:kinase activity"/>
    <property type="evidence" value="ECO:0007669"/>
    <property type="project" value="UniProtKB-KW"/>
</dbReference>
<dbReference type="InterPro" id="IPR003352">
    <property type="entry name" value="PTS_EIIC"/>
</dbReference>
<feature type="transmembrane region" description="Helical" evidence="12">
    <location>
        <begin position="179"/>
        <end position="201"/>
    </location>
</feature>
<keyword evidence="8" id="KW-0418">Kinase</keyword>
<evidence type="ECO:0000256" key="5">
    <source>
        <dbReference type="ARBA" id="ARBA00022679"/>
    </source>
</evidence>
<evidence type="ECO:0000256" key="4">
    <source>
        <dbReference type="ARBA" id="ARBA00022597"/>
    </source>
</evidence>
<evidence type="ECO:0000259" key="13">
    <source>
        <dbReference type="PROSITE" id="PS51098"/>
    </source>
</evidence>
<keyword evidence="4 15" id="KW-0762">Sugar transport</keyword>
<feature type="transmembrane region" description="Helical" evidence="12">
    <location>
        <begin position="297"/>
        <end position="321"/>
    </location>
</feature>
<dbReference type="Gene3D" id="3.30.1360.60">
    <property type="entry name" value="Glucose permease domain IIB"/>
    <property type="match status" value="1"/>
</dbReference>
<evidence type="ECO:0000256" key="11">
    <source>
        <dbReference type="PROSITE-ProRule" id="PRU00421"/>
    </source>
</evidence>
<dbReference type="InterPro" id="IPR050429">
    <property type="entry name" value="PTS_Glucose_EIICBA"/>
</dbReference>
<dbReference type="GO" id="GO:0015572">
    <property type="term" value="F:N-acetylglucosamine transmembrane transporter activity"/>
    <property type="evidence" value="ECO:0007669"/>
    <property type="project" value="InterPro"/>
</dbReference>
<feature type="transmembrane region" description="Helical" evidence="12">
    <location>
        <begin position="77"/>
        <end position="99"/>
    </location>
</feature>
<feature type="transmembrane region" description="Helical" evidence="12">
    <location>
        <begin position="111"/>
        <end position="133"/>
    </location>
</feature>
<dbReference type="InterPro" id="IPR036878">
    <property type="entry name" value="Glu_permease_IIB"/>
</dbReference>
<keyword evidence="2" id="KW-0813">Transport</keyword>
<keyword evidence="6" id="KW-0598">Phosphotransferase system</keyword>
<dbReference type="AlphaFoldDB" id="A0A3S8RLX7"/>
<dbReference type="Pfam" id="PF00367">
    <property type="entry name" value="PTS_EIIB"/>
    <property type="match status" value="1"/>
</dbReference>
<organism evidence="15 16">
    <name type="scientific">Erysipelothrix piscisicarius</name>
    <dbReference type="NCBI Taxonomy" id="2485784"/>
    <lineage>
        <taxon>Bacteria</taxon>
        <taxon>Bacillati</taxon>
        <taxon>Bacillota</taxon>
        <taxon>Erysipelotrichia</taxon>
        <taxon>Erysipelotrichales</taxon>
        <taxon>Erysipelotrichaceae</taxon>
        <taxon>Erysipelothrix</taxon>
    </lineage>
</organism>
<dbReference type="Proteomes" id="UP000278804">
    <property type="component" value="Chromosome"/>
</dbReference>
<name>A0A3S8RLX7_9FIRM</name>
<feature type="transmembrane region" description="Helical" evidence="12">
    <location>
        <begin position="153"/>
        <end position="173"/>
    </location>
</feature>
<keyword evidence="7 12" id="KW-0812">Transmembrane</keyword>
<evidence type="ECO:0000313" key="16">
    <source>
        <dbReference type="Proteomes" id="UP000278804"/>
    </source>
</evidence>
<reference evidence="15 16" key="1">
    <citation type="journal article" date="2020" name="Int. J. Syst. Evol. Microbiol.">
        <title>Description of Erysipelothrix piscisicarius sp. nov., an emergent fish pathogen, and assessment of virulence using a tiger barb (Puntigrus tetrazona) infection model.</title>
        <authorList>
            <person name="Pomaranski E.K."/>
            <person name="Griffin M.J."/>
            <person name="Camus A.C."/>
            <person name="Armwood A.R."/>
            <person name="Shelley J."/>
            <person name="Waldbieser G.C."/>
            <person name="LaFrentz B.R."/>
            <person name="Garcia J.C."/>
            <person name="Yanong R."/>
            <person name="Soto E."/>
        </authorList>
    </citation>
    <scope>NUCLEOTIDE SEQUENCE [LARGE SCALE GENOMIC DNA]</scope>
    <source>
        <strain evidence="15 16">15TAL0474</strain>
    </source>
</reference>
<evidence type="ECO:0000256" key="2">
    <source>
        <dbReference type="ARBA" id="ARBA00022448"/>
    </source>
</evidence>
<evidence type="ECO:0000259" key="14">
    <source>
        <dbReference type="PROSITE" id="PS51103"/>
    </source>
</evidence>
<dbReference type="InterPro" id="IPR018113">
    <property type="entry name" value="PTrfase_EIIB_Cys"/>
</dbReference>
<keyword evidence="9 12" id="KW-1133">Transmembrane helix</keyword>
<dbReference type="PANTHER" id="PTHR30009">
    <property type="entry name" value="CYTOCHROME C-TYPE SYNTHESIS PROTEIN AND PTS TRANSMEMBRANE COMPONENT"/>
    <property type="match status" value="1"/>
</dbReference>